<reference evidence="1" key="1">
    <citation type="submission" date="2014-09" db="EMBL/GenBank/DDBJ databases">
        <authorList>
            <person name="Magalhaes I.L.F."/>
            <person name="Oliveira U."/>
            <person name="Santos F.R."/>
            <person name="Vidigal T.H.D.A."/>
            <person name="Brescovit A.D."/>
            <person name="Santos A.J."/>
        </authorList>
    </citation>
    <scope>NUCLEOTIDE SEQUENCE</scope>
    <source>
        <tissue evidence="1">Shoot tissue taken approximately 20 cm above the soil surface</tissue>
    </source>
</reference>
<sequence length="54" mass="5719">MNRNTWSDELASATACGVAANGHAAELHPARNLTFLTYPWSALSGVVDPHDGPK</sequence>
<name>A0A0A8Y030_ARUDO</name>
<accession>A0A0A8Y030</accession>
<dbReference type="AlphaFoldDB" id="A0A0A8Y030"/>
<reference evidence="1" key="2">
    <citation type="journal article" date="2015" name="Data Brief">
        <title>Shoot transcriptome of the giant reed, Arundo donax.</title>
        <authorList>
            <person name="Barrero R.A."/>
            <person name="Guerrero F.D."/>
            <person name="Moolhuijzen P."/>
            <person name="Goolsby J.A."/>
            <person name="Tidwell J."/>
            <person name="Bellgard S.E."/>
            <person name="Bellgard M.I."/>
        </authorList>
    </citation>
    <scope>NUCLEOTIDE SEQUENCE</scope>
    <source>
        <tissue evidence="1">Shoot tissue taken approximately 20 cm above the soil surface</tissue>
    </source>
</reference>
<organism evidence="1">
    <name type="scientific">Arundo donax</name>
    <name type="common">Giant reed</name>
    <name type="synonym">Donax arundinaceus</name>
    <dbReference type="NCBI Taxonomy" id="35708"/>
    <lineage>
        <taxon>Eukaryota</taxon>
        <taxon>Viridiplantae</taxon>
        <taxon>Streptophyta</taxon>
        <taxon>Embryophyta</taxon>
        <taxon>Tracheophyta</taxon>
        <taxon>Spermatophyta</taxon>
        <taxon>Magnoliopsida</taxon>
        <taxon>Liliopsida</taxon>
        <taxon>Poales</taxon>
        <taxon>Poaceae</taxon>
        <taxon>PACMAD clade</taxon>
        <taxon>Arundinoideae</taxon>
        <taxon>Arundineae</taxon>
        <taxon>Arundo</taxon>
    </lineage>
</organism>
<evidence type="ECO:0000313" key="1">
    <source>
        <dbReference type="EMBL" id="JAD18378.1"/>
    </source>
</evidence>
<proteinExistence type="predicted"/>
<protein>
    <submittedName>
        <fullName evidence="1">Uncharacterized protein</fullName>
    </submittedName>
</protein>
<dbReference type="EMBL" id="GBRH01279517">
    <property type="protein sequence ID" value="JAD18378.1"/>
    <property type="molecule type" value="Transcribed_RNA"/>
</dbReference>